<evidence type="ECO:0000256" key="1">
    <source>
        <dbReference type="SAM" id="Phobius"/>
    </source>
</evidence>
<dbReference type="AlphaFoldDB" id="A0A2H1E8K9"/>
<dbReference type="InterPro" id="IPR019587">
    <property type="entry name" value="Polyketide_cyclase/dehydratase"/>
</dbReference>
<accession>A0A2H1E8K9</accession>
<sequence>MKTIKIILGIITVLVVAFFATGIVVKDIKYTAEVEINKSIKTVFSMFTDAKKFIQWQPEIVAIRPITEKEQITGSTYELTIKNGEQKIKMQEVIKTYLANQTITFQFRSNNLLKTDTYTFQSKGGRTKIIQNSALINNSYIASCIFPYFKGALKEKSQESLERLKKIVEQTK</sequence>
<evidence type="ECO:0000313" key="3">
    <source>
        <dbReference type="Proteomes" id="UP000231564"/>
    </source>
</evidence>
<keyword evidence="3" id="KW-1185">Reference proteome</keyword>
<dbReference type="SUPFAM" id="SSF55961">
    <property type="entry name" value="Bet v1-like"/>
    <property type="match status" value="1"/>
</dbReference>
<keyword evidence="1" id="KW-0472">Membrane</keyword>
<proteinExistence type="predicted"/>
<dbReference type="GeneID" id="47722798"/>
<gene>
    <name evidence="2" type="ORF">MARIT_1252</name>
</gene>
<name>A0A2H1E8K9_9FLAO</name>
<dbReference type="RefSeq" id="WP_024741626.1">
    <property type="nucleotide sequence ID" value="NZ_BAUG01000031.1"/>
</dbReference>
<protein>
    <recommendedName>
        <fullName evidence="4">Polyketide cyclase/dehydrase</fullName>
    </recommendedName>
</protein>
<feature type="transmembrane region" description="Helical" evidence="1">
    <location>
        <begin position="6"/>
        <end position="25"/>
    </location>
</feature>
<reference evidence="2 3" key="1">
    <citation type="submission" date="2016-11" db="EMBL/GenBank/DDBJ databases">
        <authorList>
            <person name="Jaros S."/>
            <person name="Januszkiewicz K."/>
            <person name="Wedrychowicz H."/>
        </authorList>
    </citation>
    <scope>NUCLEOTIDE SEQUENCE [LARGE SCALE GENOMIC DNA]</scope>
    <source>
        <strain evidence="2">NCIMB 2154T</strain>
    </source>
</reference>
<evidence type="ECO:0008006" key="4">
    <source>
        <dbReference type="Google" id="ProtNLM"/>
    </source>
</evidence>
<dbReference type="EMBL" id="LT634361">
    <property type="protein sequence ID" value="SFZ81725.1"/>
    <property type="molecule type" value="Genomic_DNA"/>
</dbReference>
<keyword evidence="1" id="KW-1133">Transmembrane helix</keyword>
<dbReference type="STRING" id="1349785.GCA_000509405_01083"/>
<dbReference type="Proteomes" id="UP000231564">
    <property type="component" value="Chromosome MARIT"/>
</dbReference>
<dbReference type="Pfam" id="PF10604">
    <property type="entry name" value="Polyketide_cyc2"/>
    <property type="match status" value="1"/>
</dbReference>
<dbReference type="Gene3D" id="3.30.530.20">
    <property type="match status" value="1"/>
</dbReference>
<dbReference type="InterPro" id="IPR023393">
    <property type="entry name" value="START-like_dom_sf"/>
</dbReference>
<dbReference type="OrthoDB" id="6193565at2"/>
<evidence type="ECO:0000313" key="2">
    <source>
        <dbReference type="EMBL" id="SFZ81725.1"/>
    </source>
</evidence>
<dbReference type="KEGG" id="tmar:MARIT_1252"/>
<keyword evidence="1" id="KW-0812">Transmembrane</keyword>
<organism evidence="2 3">
    <name type="scientific">Tenacibaculum maritimum NCIMB 2154</name>
    <dbReference type="NCBI Taxonomy" id="1349785"/>
    <lineage>
        <taxon>Bacteria</taxon>
        <taxon>Pseudomonadati</taxon>
        <taxon>Bacteroidota</taxon>
        <taxon>Flavobacteriia</taxon>
        <taxon>Flavobacteriales</taxon>
        <taxon>Flavobacteriaceae</taxon>
        <taxon>Tenacibaculum</taxon>
    </lineage>
</organism>